<evidence type="ECO:0000313" key="2">
    <source>
        <dbReference type="Proteomes" id="UP000277424"/>
    </source>
</evidence>
<gene>
    <name evidence="1" type="ORF">BCL74_1048</name>
</gene>
<dbReference type="OrthoDB" id="7363750at2"/>
<reference evidence="1 2" key="1">
    <citation type="submission" date="2018-10" db="EMBL/GenBank/DDBJ databases">
        <title>Comparative analysis of microorganisms from saline springs in Andes Mountain Range, Colombia.</title>
        <authorList>
            <person name="Rubin E."/>
        </authorList>
    </citation>
    <scope>NUCLEOTIDE SEQUENCE [LARGE SCALE GENOMIC DNA]</scope>
    <source>
        <strain evidence="1 2">USBA 36</strain>
    </source>
</reference>
<organism evidence="1 2">
    <name type="scientific">Oceanibaculum indicum</name>
    <dbReference type="NCBI Taxonomy" id="526216"/>
    <lineage>
        <taxon>Bacteria</taxon>
        <taxon>Pseudomonadati</taxon>
        <taxon>Pseudomonadota</taxon>
        <taxon>Alphaproteobacteria</taxon>
        <taxon>Rhodospirillales</taxon>
        <taxon>Oceanibaculaceae</taxon>
        <taxon>Oceanibaculum</taxon>
    </lineage>
</organism>
<sequence length="73" mass="8312">MFQDLEKTHAAYQDYALPPYDPSQIYTHVRYARQLRAQAIREGMTLFVVNPVKAIVRRTLDALKSHNGAAAHS</sequence>
<accession>A0A420WQX9</accession>
<dbReference type="EMBL" id="RBIG01000001">
    <property type="protein sequence ID" value="RKQ73262.1"/>
    <property type="molecule type" value="Genomic_DNA"/>
</dbReference>
<dbReference type="Proteomes" id="UP000277424">
    <property type="component" value="Unassembled WGS sequence"/>
</dbReference>
<dbReference type="AlphaFoldDB" id="A0A420WQX9"/>
<proteinExistence type="predicted"/>
<comment type="caution">
    <text evidence="1">The sequence shown here is derived from an EMBL/GenBank/DDBJ whole genome shotgun (WGS) entry which is preliminary data.</text>
</comment>
<name>A0A420WQX9_9PROT</name>
<evidence type="ECO:0000313" key="1">
    <source>
        <dbReference type="EMBL" id="RKQ73262.1"/>
    </source>
</evidence>
<protein>
    <submittedName>
        <fullName evidence="1">Uncharacterized protein</fullName>
    </submittedName>
</protein>
<dbReference type="RefSeq" id="WP_008943660.1">
    <property type="nucleotide sequence ID" value="NZ_RBIG01000001.1"/>
</dbReference>